<reference evidence="1 2" key="1">
    <citation type="submission" date="2015-11" db="EMBL/GenBank/DDBJ databases">
        <title>Genome sequences of Lysobacter enzymogenes strain C3 and Lysobacter antibioticus ATCC 29479.</title>
        <authorList>
            <person name="Kobayashi D.Y."/>
        </authorList>
    </citation>
    <scope>NUCLEOTIDE SEQUENCE [LARGE SCALE GENOMIC DNA]</scope>
    <source>
        <strain evidence="1 2">C3</strain>
    </source>
</reference>
<accession>A0A0S2DB95</accession>
<dbReference type="KEGG" id="lez:GLE_0369"/>
<dbReference type="Proteomes" id="UP000061569">
    <property type="component" value="Chromosome"/>
</dbReference>
<sequence>MDQDDVWAAPKAAVAVDPRDAPWFGLRAMLWGSVFASAVAGLLMMAMNYRAQGRRRLGWAAALSAVLVLAPVLCWAFIYLAMAVWASSYLIQALTMIGWLAAQPLATLTMLGTSHRHAIGERLRNGLLMRPAAHAVLVVVAVWAAPLLLFALLSALAGLAVVG</sequence>
<gene>
    <name evidence="1" type="ORF">GLE_0369</name>
</gene>
<evidence type="ECO:0000313" key="1">
    <source>
        <dbReference type="EMBL" id="ALN55727.1"/>
    </source>
</evidence>
<organism evidence="1 2">
    <name type="scientific">Lysobacter enzymogenes</name>
    <dbReference type="NCBI Taxonomy" id="69"/>
    <lineage>
        <taxon>Bacteria</taxon>
        <taxon>Pseudomonadati</taxon>
        <taxon>Pseudomonadota</taxon>
        <taxon>Gammaproteobacteria</taxon>
        <taxon>Lysobacterales</taxon>
        <taxon>Lysobacteraceae</taxon>
        <taxon>Lysobacter</taxon>
    </lineage>
</organism>
<protein>
    <submittedName>
        <fullName evidence="1">Uncharacterized protein</fullName>
    </submittedName>
</protein>
<dbReference type="AlphaFoldDB" id="A0A0S2DB95"/>
<name>A0A0S2DB95_LYSEN</name>
<evidence type="ECO:0000313" key="2">
    <source>
        <dbReference type="Proteomes" id="UP000061569"/>
    </source>
</evidence>
<dbReference type="PATRIC" id="fig|69.6.peg.366"/>
<proteinExistence type="predicted"/>
<dbReference type="EMBL" id="CP013140">
    <property type="protein sequence ID" value="ALN55727.1"/>
    <property type="molecule type" value="Genomic_DNA"/>
</dbReference>